<dbReference type="Gene3D" id="1.25.40.20">
    <property type="entry name" value="Ankyrin repeat-containing domain"/>
    <property type="match status" value="1"/>
</dbReference>
<evidence type="ECO:0000256" key="3">
    <source>
        <dbReference type="PROSITE-ProRule" id="PRU00023"/>
    </source>
</evidence>
<evidence type="ECO:0000256" key="2">
    <source>
        <dbReference type="ARBA" id="ARBA00023043"/>
    </source>
</evidence>
<gene>
    <name evidence="4" type="ORF">EDB92DRAFT_1820775</name>
</gene>
<dbReference type="PANTHER" id="PTHR24123">
    <property type="entry name" value="ANKYRIN REPEAT-CONTAINING"/>
    <property type="match status" value="1"/>
</dbReference>
<dbReference type="InterPro" id="IPR002110">
    <property type="entry name" value="Ankyrin_rpt"/>
</dbReference>
<dbReference type="Pfam" id="PF13857">
    <property type="entry name" value="Ank_5"/>
    <property type="match status" value="1"/>
</dbReference>
<keyword evidence="1" id="KW-0677">Repeat</keyword>
<sequence>MQSEVDELDQFGGRRPLHVFWDPWWGCRGAFLQQGPYLLDNEDRPLHKTTYGKYGSQDGVRVARLLLERGVDTNRIRNDQCRPLRVTSYCRKLGVVVDVEAASKCAIPLHWGEYESREADTYLVRLLLERDLDVSARGEEKWTPLHATSYYGKPEIVRLFLDRGAEANAEADNGNTWFRVVNTNPRKMVSALYGYYWSAAQT</sequence>
<dbReference type="InterPro" id="IPR051165">
    <property type="entry name" value="Multifunctional_ANK_Repeat"/>
</dbReference>
<organism evidence="4 5">
    <name type="scientific">Lactarius akahatsu</name>
    <dbReference type="NCBI Taxonomy" id="416441"/>
    <lineage>
        <taxon>Eukaryota</taxon>
        <taxon>Fungi</taxon>
        <taxon>Dikarya</taxon>
        <taxon>Basidiomycota</taxon>
        <taxon>Agaricomycotina</taxon>
        <taxon>Agaricomycetes</taxon>
        <taxon>Russulales</taxon>
        <taxon>Russulaceae</taxon>
        <taxon>Lactarius</taxon>
    </lineage>
</organism>
<proteinExistence type="predicted"/>
<dbReference type="EMBL" id="JAKELL010000153">
    <property type="protein sequence ID" value="KAH8979872.1"/>
    <property type="molecule type" value="Genomic_DNA"/>
</dbReference>
<keyword evidence="5" id="KW-1185">Reference proteome</keyword>
<dbReference type="SMART" id="SM00248">
    <property type="entry name" value="ANK"/>
    <property type="match status" value="3"/>
</dbReference>
<dbReference type="PROSITE" id="PS50088">
    <property type="entry name" value="ANK_REPEAT"/>
    <property type="match status" value="1"/>
</dbReference>
<dbReference type="AlphaFoldDB" id="A0AAD4L689"/>
<evidence type="ECO:0000256" key="1">
    <source>
        <dbReference type="ARBA" id="ARBA00022737"/>
    </source>
</evidence>
<keyword evidence="2 3" id="KW-0040">ANK repeat</keyword>
<evidence type="ECO:0008006" key="6">
    <source>
        <dbReference type="Google" id="ProtNLM"/>
    </source>
</evidence>
<protein>
    <recommendedName>
        <fullName evidence="6">Ankyrin</fullName>
    </recommendedName>
</protein>
<comment type="caution">
    <text evidence="4">The sequence shown here is derived from an EMBL/GenBank/DDBJ whole genome shotgun (WGS) entry which is preliminary data.</text>
</comment>
<evidence type="ECO:0000313" key="4">
    <source>
        <dbReference type="EMBL" id="KAH8979872.1"/>
    </source>
</evidence>
<dbReference type="Proteomes" id="UP001201163">
    <property type="component" value="Unassembled WGS sequence"/>
</dbReference>
<dbReference type="PROSITE" id="PS50297">
    <property type="entry name" value="ANK_REP_REGION"/>
    <property type="match status" value="1"/>
</dbReference>
<dbReference type="SUPFAM" id="SSF48403">
    <property type="entry name" value="Ankyrin repeat"/>
    <property type="match status" value="1"/>
</dbReference>
<name>A0AAD4L689_9AGAM</name>
<dbReference type="InterPro" id="IPR036770">
    <property type="entry name" value="Ankyrin_rpt-contain_sf"/>
</dbReference>
<reference evidence="4" key="1">
    <citation type="submission" date="2022-01" db="EMBL/GenBank/DDBJ databases">
        <title>Comparative genomics reveals a dynamic genome evolution in the ectomycorrhizal milk-cap (Lactarius) mushrooms.</title>
        <authorList>
            <consortium name="DOE Joint Genome Institute"/>
            <person name="Lebreton A."/>
            <person name="Tang N."/>
            <person name="Kuo A."/>
            <person name="LaButti K."/>
            <person name="Drula E."/>
            <person name="Barry K."/>
            <person name="Clum A."/>
            <person name="Lipzen A."/>
            <person name="Mousain D."/>
            <person name="Ng V."/>
            <person name="Wang R."/>
            <person name="Wang X."/>
            <person name="Dai Y."/>
            <person name="Henrissat B."/>
            <person name="Grigoriev I.V."/>
            <person name="Guerin-Laguette A."/>
            <person name="Yu F."/>
            <person name="Martin F.M."/>
        </authorList>
    </citation>
    <scope>NUCLEOTIDE SEQUENCE</scope>
    <source>
        <strain evidence="4">QP</strain>
    </source>
</reference>
<feature type="repeat" description="ANK" evidence="3">
    <location>
        <begin position="140"/>
        <end position="172"/>
    </location>
</feature>
<accession>A0AAD4L689</accession>
<dbReference type="PANTHER" id="PTHR24123:SF33">
    <property type="entry name" value="PROTEIN HOS4"/>
    <property type="match status" value="1"/>
</dbReference>
<evidence type="ECO:0000313" key="5">
    <source>
        <dbReference type="Proteomes" id="UP001201163"/>
    </source>
</evidence>